<dbReference type="AlphaFoldDB" id="A0A017H8H4"/>
<evidence type="ECO:0000313" key="12">
    <source>
        <dbReference type="EMBL" id="KID49499.1"/>
    </source>
</evidence>
<evidence type="ECO:0000256" key="5">
    <source>
        <dbReference type="ARBA" id="ARBA00022679"/>
    </source>
</evidence>
<keyword evidence="5 9" id="KW-0808">Transferase</keyword>
<dbReference type="InterPro" id="IPR005849">
    <property type="entry name" value="GalP_Utransf_N"/>
</dbReference>
<evidence type="ECO:0000256" key="9">
    <source>
        <dbReference type="HAMAP-Rule" id="MF_00571"/>
    </source>
</evidence>
<dbReference type="Pfam" id="PF01087">
    <property type="entry name" value="GalP_UDP_transf"/>
    <property type="match status" value="1"/>
</dbReference>
<evidence type="ECO:0000256" key="4">
    <source>
        <dbReference type="ARBA" id="ARBA00022490"/>
    </source>
</evidence>
<dbReference type="RefSeq" id="WP_027132169.1">
    <property type="nucleotide sequence ID" value="NZ_AOJP01000001.1"/>
</dbReference>
<feature type="domain" description="Galactose-1-phosphate uridyl transferase N-terminal" evidence="10">
    <location>
        <begin position="57"/>
        <end position="233"/>
    </location>
</feature>
<keyword evidence="7 9" id="KW-0299">Galactose metabolism</keyword>
<evidence type="ECO:0000313" key="13">
    <source>
        <dbReference type="Proteomes" id="UP000031184"/>
    </source>
</evidence>
<proteinExistence type="inferred from homology"/>
<keyword evidence="8 9" id="KW-0119">Carbohydrate metabolism</keyword>
<evidence type="ECO:0000259" key="10">
    <source>
        <dbReference type="Pfam" id="PF01087"/>
    </source>
</evidence>
<dbReference type="PANTHER" id="PTHR39191">
    <property type="entry name" value="GALACTOSE-1-PHOSPHATE URIDYLYLTRANSFERASE"/>
    <property type="match status" value="1"/>
</dbReference>
<dbReference type="Pfam" id="PF02744">
    <property type="entry name" value="GalP_UDP_tr_C"/>
    <property type="match status" value="1"/>
</dbReference>
<dbReference type="InterPro" id="IPR000766">
    <property type="entry name" value="GalP_uridyl_Trfase_II"/>
</dbReference>
<dbReference type="GO" id="GO:0008108">
    <property type="term" value="F:UDP-glucose:hexose-1-phosphate uridylyltransferase activity"/>
    <property type="evidence" value="ECO:0007669"/>
    <property type="project" value="UniProtKB-UniRule"/>
</dbReference>
<comment type="catalytic activity">
    <reaction evidence="1 9">
        <text>alpha-D-galactose 1-phosphate + UDP-alpha-D-glucose = alpha-D-glucose 1-phosphate + UDP-alpha-D-galactose</text>
        <dbReference type="Rhea" id="RHEA:13989"/>
        <dbReference type="ChEBI" id="CHEBI:58336"/>
        <dbReference type="ChEBI" id="CHEBI:58601"/>
        <dbReference type="ChEBI" id="CHEBI:58885"/>
        <dbReference type="ChEBI" id="CHEBI:66914"/>
        <dbReference type="EC" id="2.7.7.12"/>
    </reaction>
</comment>
<name>A0A017H8H4_9FUSO</name>
<feature type="domain" description="Galactose-1-phosphate uridyl transferase C-terminal" evidence="11">
    <location>
        <begin position="249"/>
        <end position="421"/>
    </location>
</feature>
<dbReference type="PATRIC" id="fig|1226633.4.peg.1001"/>
<sequence length="497" mass="58022">MAEIHGTLNRLIKYGLENELIVDYDEIWVRNELMDLFHLTEWKEMPISACMMPKYPQSILDTLCDYAVEQGIIEDTAGNRELFDTKIMGKLTPSPSQVIDRFRETSEFSKEVATRKFYEFSQKTNYIRMDRIAKNVYWQVPTEYGDLEITINLSKPEKDPRDIERQKNIPSSSYPKCLLCYENVGYAGMGAHPARQNHRVLPFILEEEKWYLQYSPYVYYNEHAIVFSREHRPMKISRDSFARITAFLEQIPHYFLGSNADLPIVGGSILSHDHYQGGNHEFPMAKAEIEEEVVFKGFEKVKAGIVKWPMSVLRISSPNREAIINLSDKILKIWREYSDENCGIYAYTGEEPHNTITPIGRRRGEAFEMDLVLRNNRRSEAHPLGIFHPHEAYHNIKKENIGLIEVMGLAVLPGRLKEELEIIREYLQEEKYLEKIKMDERVQKHYAWIASFPNSEIDLEKEVGRVFAHVLEDAGVYKRTEEGRRGLLRFVEAVNEN</sequence>
<accession>A0A017H8H4</accession>
<dbReference type="OrthoDB" id="2293at2"/>
<dbReference type="GO" id="GO:0006012">
    <property type="term" value="P:galactose metabolic process"/>
    <property type="evidence" value="ECO:0007669"/>
    <property type="project" value="UniProtKB-UniRule"/>
</dbReference>
<comment type="caution">
    <text evidence="12">The sequence shown here is derived from an EMBL/GenBank/DDBJ whole genome shotgun (WGS) entry which is preliminary data.</text>
</comment>
<gene>
    <name evidence="9" type="primary">galT</name>
    <name evidence="12" type="ORF">C095_04945</name>
</gene>
<evidence type="ECO:0000256" key="8">
    <source>
        <dbReference type="ARBA" id="ARBA00023277"/>
    </source>
</evidence>
<reference evidence="12 13" key="1">
    <citation type="submission" date="2013-08" db="EMBL/GenBank/DDBJ databases">
        <title>An opportunistic ruminal bacterium that causes liver abscesses in cattle.</title>
        <authorList>
            <person name="Benahmed F.H."/>
            <person name="Rasmussen M."/>
            <person name="Harbottle H."/>
            <person name="Soppet D."/>
            <person name="Nagaraja T.G."/>
            <person name="Davidson M."/>
        </authorList>
    </citation>
    <scope>NUCLEOTIDE SEQUENCE [LARGE SCALE GENOMIC DNA]</scope>
    <source>
        <strain evidence="12 13">B35</strain>
    </source>
</reference>
<dbReference type="PROSITE" id="PS01163">
    <property type="entry name" value="GAL_P_UDP_TRANSF_II"/>
    <property type="match status" value="1"/>
</dbReference>
<dbReference type="GO" id="GO:0005737">
    <property type="term" value="C:cytoplasm"/>
    <property type="evidence" value="ECO:0007669"/>
    <property type="project" value="UniProtKB-SubCell"/>
</dbReference>
<comment type="similarity">
    <text evidence="3 9">Belongs to the galactose-1-phosphate uridylyltransferase type 2 family.</text>
</comment>
<dbReference type="UniPathway" id="UPA00214"/>
<dbReference type="PIRSF" id="PIRSF006005">
    <property type="entry name" value="GalT_BS"/>
    <property type="match status" value="1"/>
</dbReference>
<evidence type="ECO:0000256" key="7">
    <source>
        <dbReference type="ARBA" id="ARBA00023144"/>
    </source>
</evidence>
<evidence type="ECO:0000256" key="3">
    <source>
        <dbReference type="ARBA" id="ARBA00008706"/>
    </source>
</evidence>
<dbReference type="EC" id="2.7.7.12" evidence="9"/>
<keyword evidence="6 9" id="KW-0548">Nucleotidyltransferase</keyword>
<dbReference type="EMBL" id="AUZI01000012">
    <property type="protein sequence ID" value="KID49499.1"/>
    <property type="molecule type" value="Genomic_DNA"/>
</dbReference>
<dbReference type="Proteomes" id="UP000031184">
    <property type="component" value="Unassembled WGS sequence"/>
</dbReference>
<dbReference type="InterPro" id="IPR005850">
    <property type="entry name" value="GalP_Utransf_C"/>
</dbReference>
<comment type="subcellular location">
    <subcellularLocation>
        <location evidence="2 9">Cytoplasm</location>
    </subcellularLocation>
</comment>
<dbReference type="PANTHER" id="PTHR39191:SF1">
    <property type="entry name" value="DUF4922 DOMAIN-CONTAINING PROTEIN"/>
    <property type="match status" value="1"/>
</dbReference>
<organism evidence="12 13">
    <name type="scientific">Fusobacterium necrophorum subsp. funduliforme B35</name>
    <dbReference type="NCBI Taxonomy" id="1226633"/>
    <lineage>
        <taxon>Bacteria</taxon>
        <taxon>Fusobacteriati</taxon>
        <taxon>Fusobacteriota</taxon>
        <taxon>Fusobacteriia</taxon>
        <taxon>Fusobacteriales</taxon>
        <taxon>Fusobacteriaceae</taxon>
        <taxon>Fusobacterium</taxon>
    </lineage>
</organism>
<evidence type="ECO:0000256" key="1">
    <source>
        <dbReference type="ARBA" id="ARBA00001107"/>
    </source>
</evidence>
<dbReference type="InterPro" id="IPR023425">
    <property type="entry name" value="GalP_uridyl_Trfase_II_CS"/>
</dbReference>
<evidence type="ECO:0000259" key="11">
    <source>
        <dbReference type="Pfam" id="PF02744"/>
    </source>
</evidence>
<dbReference type="NCBIfam" id="NF003629">
    <property type="entry name" value="PRK05270.1-2"/>
    <property type="match status" value="1"/>
</dbReference>
<evidence type="ECO:0000256" key="2">
    <source>
        <dbReference type="ARBA" id="ARBA00004496"/>
    </source>
</evidence>
<dbReference type="HAMAP" id="MF_00571">
    <property type="entry name" value="GalP_UDP_trans"/>
    <property type="match status" value="1"/>
</dbReference>
<protein>
    <recommendedName>
        <fullName evidence="9">Galactose-1-phosphate uridylyltransferase</fullName>
        <shortName evidence="9">Gal-1-P uridylyltransferase</shortName>
        <ecNumber evidence="9">2.7.7.12</ecNumber>
    </recommendedName>
    <alternativeName>
        <fullName evidence="9">UDP-glucose--hexose-1-phosphate uridylyltransferase</fullName>
    </alternativeName>
</protein>
<keyword evidence="4 9" id="KW-0963">Cytoplasm</keyword>
<comment type="pathway">
    <text evidence="9">Carbohydrate metabolism; galactose metabolism.</text>
</comment>
<evidence type="ECO:0000256" key="6">
    <source>
        <dbReference type="ARBA" id="ARBA00022695"/>
    </source>
</evidence>